<comment type="caution">
    <text evidence="1">The sequence shown here is derived from an EMBL/GenBank/DDBJ whole genome shotgun (WGS) entry which is preliminary data.</text>
</comment>
<keyword evidence="2" id="KW-1185">Reference proteome</keyword>
<accession>A0A853FG50</accession>
<evidence type="ECO:0000313" key="2">
    <source>
        <dbReference type="Proteomes" id="UP000580517"/>
    </source>
</evidence>
<proteinExistence type="predicted"/>
<name>A0A853FG50_9BURK</name>
<sequence>MADHAKPTITSAYADFVAEVDGRFDDLAKGLDPAKTTATNVPTDTIRYTSAAKKWQRWNGTGWVDLANEYAINVSGYAAKLKTERTIALSGAATGTATAFDGTKNISINVTKLDASKLEGTAGIDTTGAAAKLATARTIALTGGATGSATFDGSADVSVPVSSLDATKLEGTASININGSAAKLKTARTWSFTGAAKADNVTFDGSGNVTVTFTEIDGTKATGLGTAASKTATESDNDATDGRLVAVGNFGLHSAGATGLTGVDFGSGGINLQVWTASTSSPGSPSGKYGVGYSLHNGAEFGVGRWTFHLVHNVDGTINQRRRINNGGWETDTLFTDKSGVPWASVSGASAGVSATLAGLAPGSVGTYITAWVGVSGTINLGTTISGANIRPAGFAGQHRTDPGVAGSWKSCSQIGSINSSTPDAQRVGEFFRYA</sequence>
<gene>
    <name evidence="1" type="ORF">H0A68_18435</name>
</gene>
<dbReference type="RefSeq" id="WP_129971462.1">
    <property type="nucleotide sequence ID" value="NZ_JACCEW010000008.1"/>
</dbReference>
<evidence type="ECO:0008006" key="3">
    <source>
        <dbReference type="Google" id="ProtNLM"/>
    </source>
</evidence>
<dbReference type="Proteomes" id="UP000580517">
    <property type="component" value="Unassembled WGS sequence"/>
</dbReference>
<evidence type="ECO:0000313" key="1">
    <source>
        <dbReference type="EMBL" id="NYT38857.1"/>
    </source>
</evidence>
<dbReference type="EMBL" id="JACCEW010000008">
    <property type="protein sequence ID" value="NYT38857.1"/>
    <property type="molecule type" value="Genomic_DNA"/>
</dbReference>
<dbReference type="AlphaFoldDB" id="A0A853FG50"/>
<organism evidence="1 2">
    <name type="scientific">Allopusillimonas soli</name>
    <dbReference type="NCBI Taxonomy" id="659016"/>
    <lineage>
        <taxon>Bacteria</taxon>
        <taxon>Pseudomonadati</taxon>
        <taxon>Pseudomonadota</taxon>
        <taxon>Betaproteobacteria</taxon>
        <taxon>Burkholderiales</taxon>
        <taxon>Alcaligenaceae</taxon>
        <taxon>Allopusillimonas</taxon>
    </lineage>
</organism>
<reference evidence="1 2" key="1">
    <citation type="submission" date="2020-07" db="EMBL/GenBank/DDBJ databases">
        <title>Taxonomic revisions and descriptions of new bacterial species based on genomic comparisons in the high-G+C-content subgroup of the family Alcaligenaceae.</title>
        <authorList>
            <person name="Szabo A."/>
            <person name="Felfoldi T."/>
        </authorList>
    </citation>
    <scope>NUCLEOTIDE SEQUENCE [LARGE SCALE GENOMIC DNA]</scope>
    <source>
        <strain evidence="1 2">DSM 25264</strain>
    </source>
</reference>
<protein>
    <recommendedName>
        <fullName evidence="3">Tail fiber protein</fullName>
    </recommendedName>
</protein>